<dbReference type="PANTHER" id="PTHR47784">
    <property type="entry name" value="STEROL UPTAKE CONTROL PROTEIN 2"/>
    <property type="match status" value="1"/>
</dbReference>
<name>A0A6A7A3Z7_9PLEO</name>
<dbReference type="GO" id="GO:0001228">
    <property type="term" value="F:DNA-binding transcription activator activity, RNA polymerase II-specific"/>
    <property type="evidence" value="ECO:0007669"/>
    <property type="project" value="TreeGrafter"/>
</dbReference>
<accession>A0A6A7A3Z7</accession>
<dbReference type="OrthoDB" id="5386330at2759"/>
<dbReference type="Proteomes" id="UP000799424">
    <property type="component" value="Unassembled WGS sequence"/>
</dbReference>
<dbReference type="Pfam" id="PF11951">
    <property type="entry name" value="Fungal_trans_2"/>
    <property type="match status" value="1"/>
</dbReference>
<dbReference type="PANTHER" id="PTHR47784:SF5">
    <property type="entry name" value="STEROL UPTAKE CONTROL PROTEIN 2"/>
    <property type="match status" value="1"/>
</dbReference>
<keyword evidence="2" id="KW-1185">Reference proteome</keyword>
<evidence type="ECO:0000313" key="2">
    <source>
        <dbReference type="Proteomes" id="UP000799424"/>
    </source>
</evidence>
<sequence length="343" mass="38778">MTTVLKHFANETVKTVSPGKEAQAAWREALPSLATQYPFVLHGVLAVACLHVSITPGMESEKDIYQDIAATQMNLGMAQYHIEVQKVTTTNAEALFAFSVMVTTFVLFTTAAECRKTLASFDGTETSTEQRTETISTMANLICRTFRSMRGVLVILVPCYHHIRSGKLEAMLERDWWPAPIVVTAEDIDTDKRLRQLEMMWCHPGKTYEYSFDALRCALKDLRENFAVVSRLAEVKFPGDGPNEHTFDWTAVLHWPIQLSLDYISLLDQRRMEAWVLMAHYAMLPARATSNPWLDGFATNIVTTAALVIGEENWEWIAWPATVLTVDLERLRIVDTISQDSDI</sequence>
<gene>
    <name evidence="1" type="ORF">CC86DRAFT_289349</name>
</gene>
<dbReference type="AlphaFoldDB" id="A0A6A7A3Z7"/>
<reference evidence="1" key="1">
    <citation type="journal article" date="2020" name="Stud. Mycol.">
        <title>101 Dothideomycetes genomes: a test case for predicting lifestyles and emergence of pathogens.</title>
        <authorList>
            <person name="Haridas S."/>
            <person name="Albert R."/>
            <person name="Binder M."/>
            <person name="Bloem J."/>
            <person name="Labutti K."/>
            <person name="Salamov A."/>
            <person name="Andreopoulos B."/>
            <person name="Baker S."/>
            <person name="Barry K."/>
            <person name="Bills G."/>
            <person name="Bluhm B."/>
            <person name="Cannon C."/>
            <person name="Castanera R."/>
            <person name="Culley D."/>
            <person name="Daum C."/>
            <person name="Ezra D."/>
            <person name="Gonzalez J."/>
            <person name="Henrissat B."/>
            <person name="Kuo A."/>
            <person name="Liang C."/>
            <person name="Lipzen A."/>
            <person name="Lutzoni F."/>
            <person name="Magnuson J."/>
            <person name="Mondo S."/>
            <person name="Nolan M."/>
            <person name="Ohm R."/>
            <person name="Pangilinan J."/>
            <person name="Park H.-J."/>
            <person name="Ramirez L."/>
            <person name="Alfaro M."/>
            <person name="Sun H."/>
            <person name="Tritt A."/>
            <person name="Yoshinaga Y."/>
            <person name="Zwiers L.-H."/>
            <person name="Turgeon B."/>
            <person name="Goodwin S."/>
            <person name="Spatafora J."/>
            <person name="Crous P."/>
            <person name="Grigoriev I."/>
        </authorList>
    </citation>
    <scope>NUCLEOTIDE SEQUENCE</scope>
    <source>
        <strain evidence="1">CBS 113818</strain>
    </source>
</reference>
<organism evidence="1 2">
    <name type="scientific">Ophiobolus disseminans</name>
    <dbReference type="NCBI Taxonomy" id="1469910"/>
    <lineage>
        <taxon>Eukaryota</taxon>
        <taxon>Fungi</taxon>
        <taxon>Dikarya</taxon>
        <taxon>Ascomycota</taxon>
        <taxon>Pezizomycotina</taxon>
        <taxon>Dothideomycetes</taxon>
        <taxon>Pleosporomycetidae</taxon>
        <taxon>Pleosporales</taxon>
        <taxon>Pleosporineae</taxon>
        <taxon>Phaeosphaeriaceae</taxon>
        <taxon>Ophiobolus</taxon>
    </lineage>
</organism>
<dbReference type="EMBL" id="MU006223">
    <property type="protein sequence ID" value="KAF2827856.1"/>
    <property type="molecule type" value="Genomic_DNA"/>
</dbReference>
<protein>
    <recommendedName>
        <fullName evidence="3">C6 zinc finger domain-containing protein</fullName>
    </recommendedName>
</protein>
<evidence type="ECO:0008006" key="3">
    <source>
        <dbReference type="Google" id="ProtNLM"/>
    </source>
</evidence>
<proteinExistence type="predicted"/>
<evidence type="ECO:0000313" key="1">
    <source>
        <dbReference type="EMBL" id="KAF2827856.1"/>
    </source>
</evidence>
<dbReference type="InterPro" id="IPR053157">
    <property type="entry name" value="Sterol_Uptake_Regulator"/>
</dbReference>
<dbReference type="InterPro" id="IPR021858">
    <property type="entry name" value="Fun_TF"/>
</dbReference>